<dbReference type="InterPro" id="IPR036390">
    <property type="entry name" value="WH_DNA-bd_sf"/>
</dbReference>
<sequence length="1378" mass="154478">MSSSNKQSSVLNFFKKNSGASTSSSNDDNAQNPCPEKKSKFVFRSKSTSSAPWTPPVHQGRKETDESCALTVNPNVQSNSANKSPTILQSHPALHKVVSSKSFNNNTVDNSSADMFAMDLDDDRDLPAVFTNENKTPSPEKSNKSVRISSTPSPPKSKNVSSNKSNVLKTPENSSKVDKDRLRNIKLDHSLSNFLIQVAKHPAIKKNKDSSLDDIDKEQCKDIYIELLEKIFDAFERIPNCIKEKFPGYDKKIYARIKLFKHKLKLVLSSTSNNYNTSQKEDKYCNGGSLNDSDVSPYLQLKQEDDLDDFDLESSRANNKRLIEINLNNASNPETSTPDLCLNKNEPIKTIYSELTSKKSLSFDALSPLNSSVKPDTDIQSDVEPAGTSEVNKTKGKFVFKKPSRLTMEENKINLNNDIQSSTAERIKNAQDRLKPVEKNEPPKYVPITNSSVEFQPPQFSKSSLMNLDTNTTESSQELKKEFKSEDNKDDYSLNINEEIDDLPETSGTSVINISDSVSSNVEIINRKQIAVDDEGWPEYRMEDFEDNLVDLSNEPKAFNLMEHSVVREENRTQYEGIGEFQNDTQNDGITGEFDGTHYPHSALMQETFREKFGLKKFRTNQRQVINATLLGHDCFVLMPTGGGKSLCYQLPALLTPGVTIVISPLKSLILDQVNKLLTLDIPAAHMSGDVSAQTCDEIYHKLSMKEPLLKLLYTTPEKISISQRLQDMLDALYARGKLARFVIDEAHCVSQWGHDFRPDYKRLSILRERYPNTIIMALTATATPRVRMDILHQLKVKKCKWFLSSFNRPNLTYNITPKKPKSANQDIAAVIKEKFFRQSGIVYCLARRECETLSAELRKEGIQSAPYHAGLTDKKRIEVQAGWVADKYKVICATIAFGMGVDKADVRFVIHHSLPKSVEGYYQEAGRAGRDGEPATCILYYFYQDAIRIKKLIELESNTTEESKRVHIDNLLRMLEVCESATECRRAQVLAYLGEKFSREQCLRDKRTACDNCLKKHKYKLVDVTEECKLIVRSIREMNTNGRSPYTLLQIADVLKGSKQARLQALQNSPLHGRCKSWKRDDPVRLLRHMVIRGLLAEKLVINNDITSSYLVLGPNVENVMRGGLRVVLPMLVEEKASLTTTSAPATSATVSPADPLLKRIEERCYADLVEACHEMAAARGATMGAVLPQAALKAMASALPEEPAAMLAMPYVTRANYDKFGAKLLTITKMYAYERIGVLMEREGEMEQEQKKENDFEDPGSGSDTDWSRLGRDADKSRNSSTSRGRKTYRGGVRKNRRRYRHRGTNTFKRKAPSAAKKKAARGAYAARGRAATGRGTGASTSSGATKLGSMPVPRSNTAVLNTRPGVFNPSKLNLI</sequence>
<evidence type="ECO:0000256" key="14">
    <source>
        <dbReference type="ARBA" id="ARBA00023235"/>
    </source>
</evidence>
<evidence type="ECO:0000256" key="17">
    <source>
        <dbReference type="ARBA" id="ARBA00034808"/>
    </source>
</evidence>
<comment type="cofactor">
    <cofactor evidence="1">
        <name>Zn(2+)</name>
        <dbReference type="ChEBI" id="CHEBI:29105"/>
    </cofactor>
</comment>
<dbReference type="Pfam" id="PF09382">
    <property type="entry name" value="RQC"/>
    <property type="match status" value="1"/>
</dbReference>
<evidence type="ECO:0000256" key="20">
    <source>
        <dbReference type="ARBA" id="ARBA00073450"/>
    </source>
</evidence>
<dbReference type="InterPro" id="IPR001650">
    <property type="entry name" value="Helicase_C-like"/>
</dbReference>
<dbReference type="InterPro" id="IPR011545">
    <property type="entry name" value="DEAD/DEAH_box_helicase_dom"/>
</dbReference>
<dbReference type="GO" id="GO:0003677">
    <property type="term" value="F:DNA binding"/>
    <property type="evidence" value="ECO:0007669"/>
    <property type="project" value="UniProtKB-KW"/>
</dbReference>
<evidence type="ECO:0000259" key="24">
    <source>
        <dbReference type="PROSITE" id="PS50967"/>
    </source>
</evidence>
<dbReference type="PROSITE" id="PS51194">
    <property type="entry name" value="HELICASE_CTER"/>
    <property type="match status" value="1"/>
</dbReference>
<dbReference type="PANTHER" id="PTHR13710">
    <property type="entry name" value="DNA HELICASE RECQ FAMILY MEMBER"/>
    <property type="match status" value="1"/>
</dbReference>
<feature type="compositionally biased region" description="Low complexity" evidence="23">
    <location>
        <begin position="1324"/>
        <end position="1349"/>
    </location>
</feature>
<dbReference type="Pfam" id="PF16124">
    <property type="entry name" value="RecQ_Zn_bind"/>
    <property type="match status" value="1"/>
</dbReference>
<dbReference type="PROSITE" id="PS51192">
    <property type="entry name" value="HELICASE_ATP_BIND_1"/>
    <property type="match status" value="1"/>
</dbReference>
<dbReference type="GO" id="GO:0007131">
    <property type="term" value="P:reciprocal meiotic recombination"/>
    <property type="evidence" value="ECO:0007669"/>
    <property type="project" value="UniProtKB-ARBA"/>
</dbReference>
<comment type="caution">
    <text evidence="27">The sequence shown here is derived from an EMBL/GenBank/DDBJ whole genome shotgun (WGS) entry which is preliminary data.</text>
</comment>
<feature type="region of interest" description="Disordered" evidence="23">
    <location>
        <begin position="1"/>
        <end position="69"/>
    </location>
</feature>
<accession>A0A8S1BLQ2</accession>
<keyword evidence="8" id="KW-0378">Hydrolase</keyword>
<feature type="compositionally biased region" description="Basic residues" evidence="23">
    <location>
        <begin position="1286"/>
        <end position="1323"/>
    </location>
</feature>
<dbReference type="SMART" id="SM00956">
    <property type="entry name" value="RQC"/>
    <property type="match status" value="1"/>
</dbReference>
<dbReference type="GO" id="GO:0009378">
    <property type="term" value="F:four-way junction helicase activity"/>
    <property type="evidence" value="ECO:0007669"/>
    <property type="project" value="TreeGrafter"/>
</dbReference>
<evidence type="ECO:0000256" key="3">
    <source>
        <dbReference type="ARBA" id="ARBA00005446"/>
    </source>
</evidence>
<dbReference type="SUPFAM" id="SSF46785">
    <property type="entry name" value="Winged helix' DNA-binding domain"/>
    <property type="match status" value="1"/>
</dbReference>
<feature type="compositionally biased region" description="Low complexity" evidence="23">
    <location>
        <begin position="156"/>
        <end position="167"/>
    </location>
</feature>
<feature type="compositionally biased region" description="Basic and acidic residues" evidence="23">
    <location>
        <begin position="1246"/>
        <end position="1256"/>
    </location>
</feature>
<dbReference type="GO" id="GO:0006260">
    <property type="term" value="P:DNA replication"/>
    <property type="evidence" value="ECO:0007669"/>
    <property type="project" value="UniProtKB-KW"/>
</dbReference>
<evidence type="ECO:0000259" key="26">
    <source>
        <dbReference type="PROSITE" id="PS51194"/>
    </source>
</evidence>
<dbReference type="Proteomes" id="UP000494256">
    <property type="component" value="Unassembled WGS sequence"/>
</dbReference>
<name>A0A8S1BLQ2_ARCPL</name>
<dbReference type="InterPro" id="IPR044876">
    <property type="entry name" value="HRDC_dom_sf"/>
</dbReference>
<dbReference type="Gene3D" id="1.10.10.10">
    <property type="entry name" value="Winged helix-like DNA-binding domain superfamily/Winged helix DNA-binding domain"/>
    <property type="match status" value="1"/>
</dbReference>
<comment type="subcellular location">
    <subcellularLocation>
        <location evidence="2">Nucleus</location>
    </subcellularLocation>
</comment>
<evidence type="ECO:0000256" key="9">
    <source>
        <dbReference type="ARBA" id="ARBA00022806"/>
    </source>
</evidence>
<keyword evidence="12" id="KW-0238">DNA-binding</keyword>
<evidence type="ECO:0000256" key="12">
    <source>
        <dbReference type="ARBA" id="ARBA00023125"/>
    </source>
</evidence>
<dbReference type="EC" id="5.6.2.4" evidence="17"/>
<feature type="domain" description="Helicase C-terminal" evidence="26">
    <location>
        <begin position="831"/>
        <end position="973"/>
    </location>
</feature>
<evidence type="ECO:0000256" key="7">
    <source>
        <dbReference type="ARBA" id="ARBA00022763"/>
    </source>
</evidence>
<dbReference type="FunFam" id="3.40.50.300:FF:000537">
    <property type="entry name" value="Bloom syndrome RecQ-like helicase"/>
    <property type="match status" value="1"/>
</dbReference>
<evidence type="ECO:0000256" key="16">
    <source>
        <dbReference type="ARBA" id="ARBA00034617"/>
    </source>
</evidence>
<dbReference type="FunFam" id="3.40.50.300:FF:000340">
    <property type="entry name" value="Bloom syndrome, RecQ helicase"/>
    <property type="match status" value="1"/>
</dbReference>
<feature type="region of interest" description="Disordered" evidence="23">
    <location>
        <begin position="1246"/>
        <end position="1366"/>
    </location>
</feature>
<dbReference type="PANTHER" id="PTHR13710:SF153">
    <property type="entry name" value="RECQ-LIKE DNA HELICASE BLM"/>
    <property type="match status" value="1"/>
</dbReference>
<evidence type="ECO:0000256" key="8">
    <source>
        <dbReference type="ARBA" id="ARBA00022801"/>
    </source>
</evidence>
<keyword evidence="11" id="KW-0067">ATP-binding</keyword>
<dbReference type="InterPro" id="IPR010997">
    <property type="entry name" value="HRDC-like_sf"/>
</dbReference>
<gene>
    <name evidence="27" type="ORF">APLA_LOCUS17005</name>
</gene>
<evidence type="ECO:0000256" key="22">
    <source>
        <dbReference type="ARBA" id="ARBA00076271"/>
    </source>
</evidence>
<dbReference type="GO" id="GO:0000724">
    <property type="term" value="P:double-strand break repair via homologous recombination"/>
    <property type="evidence" value="ECO:0007669"/>
    <property type="project" value="TreeGrafter"/>
</dbReference>
<dbReference type="InterPro" id="IPR002464">
    <property type="entry name" value="DNA/RNA_helicase_DEAH_CS"/>
</dbReference>
<dbReference type="PROSITE" id="PS00690">
    <property type="entry name" value="DEAH_ATP_HELICASE"/>
    <property type="match status" value="1"/>
</dbReference>
<evidence type="ECO:0000313" key="28">
    <source>
        <dbReference type="Proteomes" id="UP000494256"/>
    </source>
</evidence>
<feature type="compositionally biased region" description="Polar residues" evidence="23">
    <location>
        <begin position="131"/>
        <end position="148"/>
    </location>
</feature>
<evidence type="ECO:0000256" key="23">
    <source>
        <dbReference type="SAM" id="MobiDB-lite"/>
    </source>
</evidence>
<evidence type="ECO:0000256" key="11">
    <source>
        <dbReference type="ARBA" id="ARBA00022840"/>
    </source>
</evidence>
<dbReference type="InterPro" id="IPR014001">
    <property type="entry name" value="Helicase_ATP-bd"/>
</dbReference>
<dbReference type="GO" id="GO:0005694">
    <property type="term" value="C:chromosome"/>
    <property type="evidence" value="ECO:0007669"/>
    <property type="project" value="TreeGrafter"/>
</dbReference>
<evidence type="ECO:0000256" key="10">
    <source>
        <dbReference type="ARBA" id="ARBA00022833"/>
    </source>
</evidence>
<dbReference type="Pfam" id="PF00270">
    <property type="entry name" value="DEAD"/>
    <property type="match status" value="1"/>
</dbReference>
<dbReference type="SMART" id="SM00341">
    <property type="entry name" value="HRDC"/>
    <property type="match status" value="1"/>
</dbReference>
<dbReference type="Gene3D" id="1.10.150.80">
    <property type="entry name" value="HRDC domain"/>
    <property type="match status" value="1"/>
</dbReference>
<keyword evidence="6" id="KW-0547">Nucleotide-binding</keyword>
<comment type="catalytic activity">
    <reaction evidence="19">
        <text>ATP + H2O = ADP + phosphate + H(+)</text>
        <dbReference type="Rhea" id="RHEA:13065"/>
        <dbReference type="ChEBI" id="CHEBI:15377"/>
        <dbReference type="ChEBI" id="CHEBI:15378"/>
        <dbReference type="ChEBI" id="CHEBI:30616"/>
        <dbReference type="ChEBI" id="CHEBI:43474"/>
        <dbReference type="ChEBI" id="CHEBI:456216"/>
    </reaction>
</comment>
<dbReference type="NCBIfam" id="TIGR00614">
    <property type="entry name" value="recQ_fam"/>
    <property type="match status" value="1"/>
</dbReference>
<feature type="compositionally biased region" description="Polar residues" evidence="23">
    <location>
        <begin position="1"/>
        <end position="11"/>
    </location>
</feature>
<keyword evidence="14" id="KW-0413">Isomerase</keyword>
<dbReference type="GO" id="GO:0016787">
    <property type="term" value="F:hydrolase activity"/>
    <property type="evidence" value="ECO:0007669"/>
    <property type="project" value="UniProtKB-KW"/>
</dbReference>
<keyword evidence="7" id="KW-0227">DNA damage</keyword>
<dbReference type="EMBL" id="CADEBD010000857">
    <property type="protein sequence ID" value="CAB3260507.1"/>
    <property type="molecule type" value="Genomic_DNA"/>
</dbReference>
<evidence type="ECO:0000256" key="4">
    <source>
        <dbReference type="ARBA" id="ARBA00022705"/>
    </source>
</evidence>
<dbReference type="GO" id="GO:0046872">
    <property type="term" value="F:metal ion binding"/>
    <property type="evidence" value="ECO:0007669"/>
    <property type="project" value="UniProtKB-KW"/>
</dbReference>
<feature type="compositionally biased region" description="Basic and acidic residues" evidence="23">
    <location>
        <begin position="1268"/>
        <end position="1280"/>
    </location>
</feature>
<keyword evidence="13" id="KW-0234">DNA repair</keyword>
<keyword evidence="9" id="KW-0347">Helicase</keyword>
<evidence type="ECO:0000256" key="21">
    <source>
        <dbReference type="ARBA" id="ARBA00076065"/>
    </source>
</evidence>
<dbReference type="SUPFAM" id="SSF52540">
    <property type="entry name" value="P-loop containing nucleoside triphosphate hydrolases"/>
    <property type="match status" value="1"/>
</dbReference>
<dbReference type="SMART" id="SM00490">
    <property type="entry name" value="HELICc"/>
    <property type="match status" value="1"/>
</dbReference>
<dbReference type="SUPFAM" id="SSF47819">
    <property type="entry name" value="HRDC-like"/>
    <property type="match status" value="1"/>
</dbReference>
<dbReference type="InterPro" id="IPR036388">
    <property type="entry name" value="WH-like_DNA-bd_sf"/>
</dbReference>
<dbReference type="OrthoDB" id="5867527at2759"/>
<evidence type="ECO:0000313" key="27">
    <source>
        <dbReference type="EMBL" id="CAB3260507.1"/>
    </source>
</evidence>
<comment type="catalytic activity">
    <reaction evidence="16">
        <text>Couples ATP hydrolysis with the unwinding of duplex DNA by translocating in the 3'-5' direction.</text>
        <dbReference type="EC" id="5.6.2.4"/>
    </reaction>
</comment>
<dbReference type="InterPro" id="IPR018982">
    <property type="entry name" value="RQC_domain"/>
</dbReference>
<evidence type="ECO:0000256" key="5">
    <source>
        <dbReference type="ARBA" id="ARBA00022723"/>
    </source>
</evidence>
<keyword evidence="5" id="KW-0479">Metal-binding</keyword>
<evidence type="ECO:0000256" key="15">
    <source>
        <dbReference type="ARBA" id="ARBA00023242"/>
    </source>
</evidence>
<dbReference type="GO" id="GO:0005524">
    <property type="term" value="F:ATP binding"/>
    <property type="evidence" value="ECO:0007669"/>
    <property type="project" value="UniProtKB-KW"/>
</dbReference>
<keyword evidence="4" id="KW-0235">DNA replication</keyword>
<dbReference type="SMART" id="SM00487">
    <property type="entry name" value="DEXDc"/>
    <property type="match status" value="1"/>
</dbReference>
<dbReference type="InterPro" id="IPR027417">
    <property type="entry name" value="P-loop_NTPase"/>
</dbReference>
<proteinExistence type="inferred from homology"/>
<evidence type="ECO:0000256" key="13">
    <source>
        <dbReference type="ARBA" id="ARBA00023204"/>
    </source>
</evidence>
<reference evidence="27 28" key="1">
    <citation type="submission" date="2020-04" db="EMBL/GenBank/DDBJ databases">
        <authorList>
            <person name="Wallbank WR R."/>
            <person name="Pardo Diaz C."/>
            <person name="Kozak K."/>
            <person name="Martin S."/>
            <person name="Jiggins C."/>
            <person name="Moest M."/>
            <person name="Warren A I."/>
            <person name="Byers J.R.P. K."/>
            <person name="Montejo-Kovacevich G."/>
            <person name="Yen C E."/>
        </authorList>
    </citation>
    <scope>NUCLEOTIDE SEQUENCE [LARGE SCALE GENOMIC DNA]</scope>
</reference>
<dbReference type="CDD" id="cd18794">
    <property type="entry name" value="SF2_C_RecQ"/>
    <property type="match status" value="1"/>
</dbReference>
<dbReference type="Pfam" id="PF00271">
    <property type="entry name" value="Helicase_C"/>
    <property type="match status" value="1"/>
</dbReference>
<protein>
    <recommendedName>
        <fullName evidence="20">RecQ-like DNA helicase BLM</fullName>
        <ecNumber evidence="17">5.6.2.4</ecNumber>
    </recommendedName>
    <alternativeName>
        <fullName evidence="21">Bloom syndrome protein homolog</fullName>
    </alternativeName>
    <alternativeName>
        <fullName evidence="18">DNA 3'-5' helicase BLM</fullName>
    </alternativeName>
    <alternativeName>
        <fullName evidence="22">RecQ helicase homolog</fullName>
    </alternativeName>
</protein>
<dbReference type="InterPro" id="IPR004589">
    <property type="entry name" value="DNA_helicase_ATP-dep_RecQ"/>
</dbReference>
<dbReference type="InterPro" id="IPR032284">
    <property type="entry name" value="RecQ_Zn-bd"/>
</dbReference>
<dbReference type="InterPro" id="IPR002121">
    <property type="entry name" value="HRDC_dom"/>
</dbReference>
<comment type="similarity">
    <text evidence="3">Belongs to the helicase family. RecQ subfamily.</text>
</comment>
<evidence type="ECO:0000256" key="6">
    <source>
        <dbReference type="ARBA" id="ARBA00022741"/>
    </source>
</evidence>
<dbReference type="GO" id="GO:0005737">
    <property type="term" value="C:cytoplasm"/>
    <property type="evidence" value="ECO:0007669"/>
    <property type="project" value="TreeGrafter"/>
</dbReference>
<evidence type="ECO:0000256" key="2">
    <source>
        <dbReference type="ARBA" id="ARBA00004123"/>
    </source>
</evidence>
<evidence type="ECO:0000259" key="25">
    <source>
        <dbReference type="PROSITE" id="PS51192"/>
    </source>
</evidence>
<feature type="domain" description="HRDC" evidence="24">
    <location>
        <begin position="1160"/>
        <end position="1240"/>
    </location>
</feature>
<evidence type="ECO:0000256" key="19">
    <source>
        <dbReference type="ARBA" id="ARBA00049360"/>
    </source>
</evidence>
<feature type="domain" description="Helicase ATP-binding" evidence="25">
    <location>
        <begin position="626"/>
        <end position="801"/>
    </location>
</feature>
<dbReference type="Gene3D" id="3.40.50.300">
    <property type="entry name" value="P-loop containing nucleotide triphosphate hydrolases"/>
    <property type="match status" value="2"/>
</dbReference>
<keyword evidence="10" id="KW-0862">Zinc</keyword>
<evidence type="ECO:0000256" key="1">
    <source>
        <dbReference type="ARBA" id="ARBA00001947"/>
    </source>
</evidence>
<feature type="compositionally biased region" description="Polar residues" evidence="23">
    <location>
        <begin position="18"/>
        <end position="32"/>
    </location>
</feature>
<dbReference type="GO" id="GO:0005634">
    <property type="term" value="C:nucleus"/>
    <property type="evidence" value="ECO:0007669"/>
    <property type="project" value="UniProtKB-SubCell"/>
</dbReference>
<dbReference type="Pfam" id="PF00570">
    <property type="entry name" value="HRDC"/>
    <property type="match status" value="1"/>
</dbReference>
<organism evidence="27 28">
    <name type="scientific">Arctia plantaginis</name>
    <name type="common">Wood tiger moth</name>
    <name type="synonym">Phalaena plantaginis</name>
    <dbReference type="NCBI Taxonomy" id="874455"/>
    <lineage>
        <taxon>Eukaryota</taxon>
        <taxon>Metazoa</taxon>
        <taxon>Ecdysozoa</taxon>
        <taxon>Arthropoda</taxon>
        <taxon>Hexapoda</taxon>
        <taxon>Insecta</taxon>
        <taxon>Pterygota</taxon>
        <taxon>Neoptera</taxon>
        <taxon>Endopterygota</taxon>
        <taxon>Lepidoptera</taxon>
        <taxon>Glossata</taxon>
        <taxon>Ditrysia</taxon>
        <taxon>Noctuoidea</taxon>
        <taxon>Erebidae</taxon>
        <taxon>Arctiinae</taxon>
        <taxon>Arctia</taxon>
    </lineage>
</organism>
<evidence type="ECO:0000256" key="18">
    <source>
        <dbReference type="ARBA" id="ARBA00044542"/>
    </source>
</evidence>
<dbReference type="GO" id="GO:0043138">
    <property type="term" value="F:3'-5' DNA helicase activity"/>
    <property type="evidence" value="ECO:0007669"/>
    <property type="project" value="UniProtKB-EC"/>
</dbReference>
<keyword evidence="15" id="KW-0539">Nucleus</keyword>
<feature type="region of interest" description="Disordered" evidence="23">
    <location>
        <begin position="127"/>
        <end position="179"/>
    </location>
</feature>
<dbReference type="PROSITE" id="PS50967">
    <property type="entry name" value="HRDC"/>
    <property type="match status" value="1"/>
</dbReference>